<comment type="caution">
    <text evidence="1">The sequence shown here is derived from an EMBL/GenBank/DDBJ whole genome shotgun (WGS) entry which is preliminary data.</text>
</comment>
<name>A0ABW9XB87_9SPHN</name>
<protein>
    <submittedName>
        <fullName evidence="1">Uncharacterized protein</fullName>
    </submittedName>
</protein>
<evidence type="ECO:0000313" key="1">
    <source>
        <dbReference type="EMBL" id="NBC35777.1"/>
    </source>
</evidence>
<reference evidence="2" key="1">
    <citation type="submission" date="2020-01" db="EMBL/GenBank/DDBJ databases">
        <title>Sphingomonas sp. strain CSW-10.</title>
        <authorList>
            <person name="Chen W.-M."/>
        </authorList>
    </citation>
    <scope>NUCLEOTIDE SEQUENCE [LARGE SCALE GENOMIC DNA]</scope>
    <source>
        <strain evidence="2">FSY-8</strain>
    </source>
</reference>
<dbReference type="Proteomes" id="UP000753724">
    <property type="component" value="Unassembled WGS sequence"/>
</dbReference>
<evidence type="ECO:0000313" key="2">
    <source>
        <dbReference type="Proteomes" id="UP000753724"/>
    </source>
</evidence>
<proteinExistence type="predicted"/>
<gene>
    <name evidence="1" type="ORF">GTZ99_04310</name>
</gene>
<dbReference type="EMBL" id="JAAAPO010000002">
    <property type="protein sequence ID" value="NBC35777.1"/>
    <property type="molecule type" value="Genomic_DNA"/>
</dbReference>
<keyword evidence="2" id="KW-1185">Reference proteome</keyword>
<sequence length="94" mass="10806">MTDAEVFADIQHAYADARMTPEMARVSRLDRERLVGVERYGEKGQDAFVGMVFRQDNGTLLSIRLFEDCTYQTSGDIPLSDLRTWAYPLARPRF</sequence>
<accession>A0ABW9XB87</accession>
<dbReference type="RefSeq" id="WP_161717084.1">
    <property type="nucleotide sequence ID" value="NZ_JAAAPO010000002.1"/>
</dbReference>
<organism evidence="1 2">
    <name type="scientific">Novosphingobium ovatum</name>
    <dbReference type="NCBI Taxonomy" id="1908523"/>
    <lineage>
        <taxon>Bacteria</taxon>
        <taxon>Pseudomonadati</taxon>
        <taxon>Pseudomonadota</taxon>
        <taxon>Alphaproteobacteria</taxon>
        <taxon>Sphingomonadales</taxon>
        <taxon>Sphingomonadaceae</taxon>
        <taxon>Novosphingobium</taxon>
    </lineage>
</organism>